<evidence type="ECO:0000256" key="1">
    <source>
        <dbReference type="SAM" id="MobiDB-lite"/>
    </source>
</evidence>
<feature type="non-terminal residue" evidence="2">
    <location>
        <position position="84"/>
    </location>
</feature>
<feature type="compositionally biased region" description="Basic and acidic residues" evidence="1">
    <location>
        <begin position="9"/>
        <end position="29"/>
    </location>
</feature>
<feature type="non-terminal residue" evidence="2">
    <location>
        <position position="1"/>
    </location>
</feature>
<comment type="caution">
    <text evidence="2">The sequence shown here is derived from an EMBL/GenBank/DDBJ whole genome shotgun (WGS) entry which is preliminary data.</text>
</comment>
<reference evidence="2" key="1">
    <citation type="submission" date="2023-03" db="EMBL/GenBank/DDBJ databases">
        <title>Massive genome expansion in bonnet fungi (Mycena s.s.) driven by repeated elements and novel gene families across ecological guilds.</title>
        <authorList>
            <consortium name="Lawrence Berkeley National Laboratory"/>
            <person name="Harder C.B."/>
            <person name="Miyauchi S."/>
            <person name="Viragh M."/>
            <person name="Kuo A."/>
            <person name="Thoen E."/>
            <person name="Andreopoulos B."/>
            <person name="Lu D."/>
            <person name="Skrede I."/>
            <person name="Drula E."/>
            <person name="Henrissat B."/>
            <person name="Morin E."/>
            <person name="Kohler A."/>
            <person name="Barry K."/>
            <person name="LaButti K."/>
            <person name="Morin E."/>
            <person name="Salamov A."/>
            <person name="Lipzen A."/>
            <person name="Mereny Z."/>
            <person name="Hegedus B."/>
            <person name="Baldrian P."/>
            <person name="Stursova M."/>
            <person name="Weitz H."/>
            <person name="Taylor A."/>
            <person name="Grigoriev I.V."/>
            <person name="Nagy L.G."/>
            <person name="Martin F."/>
            <person name="Kauserud H."/>
        </authorList>
    </citation>
    <scope>NUCLEOTIDE SEQUENCE</scope>
    <source>
        <strain evidence="2">CBHHK188m</strain>
    </source>
</reference>
<feature type="region of interest" description="Disordered" evidence="1">
    <location>
        <begin position="1"/>
        <end position="29"/>
    </location>
</feature>
<evidence type="ECO:0000313" key="2">
    <source>
        <dbReference type="EMBL" id="KAJ7723015.1"/>
    </source>
</evidence>
<organism evidence="2 3">
    <name type="scientific">Mycena maculata</name>
    <dbReference type="NCBI Taxonomy" id="230809"/>
    <lineage>
        <taxon>Eukaryota</taxon>
        <taxon>Fungi</taxon>
        <taxon>Dikarya</taxon>
        <taxon>Basidiomycota</taxon>
        <taxon>Agaricomycotina</taxon>
        <taxon>Agaricomycetes</taxon>
        <taxon>Agaricomycetidae</taxon>
        <taxon>Agaricales</taxon>
        <taxon>Marasmiineae</taxon>
        <taxon>Mycenaceae</taxon>
        <taxon>Mycena</taxon>
    </lineage>
</organism>
<keyword evidence="3" id="KW-1185">Reference proteome</keyword>
<dbReference type="Proteomes" id="UP001215280">
    <property type="component" value="Unassembled WGS sequence"/>
</dbReference>
<dbReference type="AlphaFoldDB" id="A0AAD7HL80"/>
<dbReference type="EMBL" id="JARJLG010000252">
    <property type="protein sequence ID" value="KAJ7723015.1"/>
    <property type="molecule type" value="Genomic_DNA"/>
</dbReference>
<sequence length="84" mass="9244">TGNLGKANAKCDKRRGVEGDTNKDAQQDLHRSISKYTPAHHHALIALHCASSHRPFNTIRDPFYLEEIKLLRPGTSVPSPATVS</sequence>
<accession>A0AAD7HL80</accession>
<proteinExistence type="predicted"/>
<name>A0AAD7HL80_9AGAR</name>
<evidence type="ECO:0000313" key="3">
    <source>
        <dbReference type="Proteomes" id="UP001215280"/>
    </source>
</evidence>
<protein>
    <submittedName>
        <fullName evidence="2">Uncharacterized protein</fullName>
    </submittedName>
</protein>
<gene>
    <name evidence="2" type="ORF">DFH07DRAFT_722484</name>
</gene>